<organism evidence="1">
    <name type="scientific">marine sediment metagenome</name>
    <dbReference type="NCBI Taxonomy" id="412755"/>
    <lineage>
        <taxon>unclassified sequences</taxon>
        <taxon>metagenomes</taxon>
        <taxon>ecological metagenomes</taxon>
    </lineage>
</organism>
<accession>X0YH76</accession>
<name>X0YH76_9ZZZZ</name>
<evidence type="ECO:0000313" key="1">
    <source>
        <dbReference type="EMBL" id="GAG55265.1"/>
    </source>
</evidence>
<protein>
    <submittedName>
        <fullName evidence="1">Uncharacterized protein</fullName>
    </submittedName>
</protein>
<sequence>MISCIDHAPANEKIKVIATFEIWLSYKRHYNHIVIKDGCYAIVNTILDNPCRFYEYVNIIEFWMFEVLRGLPELEPDDGVKVCLLN</sequence>
<dbReference type="EMBL" id="BART01005927">
    <property type="protein sequence ID" value="GAG55265.1"/>
    <property type="molecule type" value="Genomic_DNA"/>
</dbReference>
<dbReference type="AlphaFoldDB" id="X0YH76"/>
<reference evidence="1" key="1">
    <citation type="journal article" date="2014" name="Front. Microbiol.">
        <title>High frequency of phylogenetically diverse reductive dehalogenase-homologous genes in deep subseafloor sedimentary metagenomes.</title>
        <authorList>
            <person name="Kawai M."/>
            <person name="Futagami T."/>
            <person name="Toyoda A."/>
            <person name="Takaki Y."/>
            <person name="Nishi S."/>
            <person name="Hori S."/>
            <person name="Arai W."/>
            <person name="Tsubouchi T."/>
            <person name="Morono Y."/>
            <person name="Uchiyama I."/>
            <person name="Ito T."/>
            <person name="Fujiyama A."/>
            <person name="Inagaki F."/>
            <person name="Takami H."/>
        </authorList>
    </citation>
    <scope>NUCLEOTIDE SEQUENCE</scope>
    <source>
        <strain evidence="1">Expedition CK06-06</strain>
    </source>
</reference>
<proteinExistence type="predicted"/>
<comment type="caution">
    <text evidence="1">The sequence shown here is derived from an EMBL/GenBank/DDBJ whole genome shotgun (WGS) entry which is preliminary data.</text>
</comment>
<gene>
    <name evidence="1" type="ORF">S01H4_13453</name>
</gene>